<evidence type="ECO:0000256" key="4">
    <source>
        <dbReference type="ARBA" id="ARBA00022475"/>
    </source>
</evidence>
<keyword evidence="3" id="KW-0813">Transport</keyword>
<comment type="similarity">
    <text evidence="2">Belongs to the ABC transporter superfamily.</text>
</comment>
<dbReference type="InterPro" id="IPR017871">
    <property type="entry name" value="ABC_transporter-like_CS"/>
</dbReference>
<keyword evidence="11" id="KW-1185">Reference proteome</keyword>
<dbReference type="PROSITE" id="PS00211">
    <property type="entry name" value="ABC_TRANSPORTER_1"/>
    <property type="match status" value="1"/>
</dbReference>
<dbReference type="InterPro" id="IPR050086">
    <property type="entry name" value="MetN_ABC_transporter-like"/>
</dbReference>
<evidence type="ECO:0000256" key="1">
    <source>
        <dbReference type="ARBA" id="ARBA00004202"/>
    </source>
</evidence>
<evidence type="ECO:0000313" key="10">
    <source>
        <dbReference type="EMBL" id="ETF03798.1"/>
    </source>
</evidence>
<keyword evidence="8" id="KW-0472">Membrane</keyword>
<sequence>MTIENLSKSYGDFKALTDVSFSLEEGKTAAIIGSSGCGKSTFLRCLNLLETPTEATFRIGDKEVFFQNEKQVDGEKDALSFRREMAMVFQSFDLFPHRTVLNNVALAPMLVRKMEREKAESLALQLLERIGLSEKAKSYPSQLSGGQQQRVAIARALAMEPKVLLFDEATSALDPELVGEVLDVMKALAEDGRTMVVVTHELNFALDVADVLVFFDQGKITEIGPPAELLGNPQSDRLKTFLTRYHHMLNN</sequence>
<evidence type="ECO:0000256" key="6">
    <source>
        <dbReference type="ARBA" id="ARBA00022840"/>
    </source>
</evidence>
<dbReference type="GO" id="GO:0015424">
    <property type="term" value="F:ABC-type amino acid transporter activity"/>
    <property type="evidence" value="ECO:0007669"/>
    <property type="project" value="InterPro"/>
</dbReference>
<evidence type="ECO:0000256" key="3">
    <source>
        <dbReference type="ARBA" id="ARBA00022448"/>
    </source>
</evidence>
<dbReference type="EMBL" id="AYXT01000001">
    <property type="protein sequence ID" value="ETF03798.1"/>
    <property type="molecule type" value="Genomic_DNA"/>
</dbReference>
<dbReference type="GO" id="GO:0005886">
    <property type="term" value="C:plasma membrane"/>
    <property type="evidence" value="ECO:0007669"/>
    <property type="project" value="UniProtKB-SubCell"/>
</dbReference>
<dbReference type="GO" id="GO:0005524">
    <property type="term" value="F:ATP binding"/>
    <property type="evidence" value="ECO:0007669"/>
    <property type="project" value="UniProtKB-KW"/>
</dbReference>
<evidence type="ECO:0000256" key="5">
    <source>
        <dbReference type="ARBA" id="ARBA00022741"/>
    </source>
</evidence>
<dbReference type="AlphaFoldDB" id="V8QWR2"/>
<name>V8QWR2_9BURK</name>
<dbReference type="PATRIC" id="fig|1424334.3.peg.179"/>
<dbReference type="InterPro" id="IPR030679">
    <property type="entry name" value="ABC_ATPase_HisP-typ"/>
</dbReference>
<accession>V8QWR2</accession>
<evidence type="ECO:0000256" key="7">
    <source>
        <dbReference type="ARBA" id="ARBA00022970"/>
    </source>
</evidence>
<proteinExistence type="inferred from homology"/>
<evidence type="ECO:0000259" key="9">
    <source>
        <dbReference type="PROSITE" id="PS50893"/>
    </source>
</evidence>
<dbReference type="InterPro" id="IPR003439">
    <property type="entry name" value="ABC_transporter-like_ATP-bd"/>
</dbReference>
<dbReference type="CDD" id="cd03262">
    <property type="entry name" value="ABC_HisP_GlnQ"/>
    <property type="match status" value="1"/>
</dbReference>
<protein>
    <submittedName>
        <fullName evidence="10">Amino acid ABC transporter ATPase</fullName>
    </submittedName>
</protein>
<dbReference type="PROSITE" id="PS50893">
    <property type="entry name" value="ABC_TRANSPORTER_2"/>
    <property type="match status" value="1"/>
</dbReference>
<evidence type="ECO:0000256" key="8">
    <source>
        <dbReference type="ARBA" id="ARBA00023136"/>
    </source>
</evidence>
<dbReference type="InterPro" id="IPR003593">
    <property type="entry name" value="AAA+_ATPase"/>
</dbReference>
<keyword evidence="7" id="KW-0029">Amino-acid transport</keyword>
<feature type="domain" description="ABC transporter" evidence="9">
    <location>
        <begin position="1"/>
        <end position="242"/>
    </location>
</feature>
<organism evidence="10 11">
    <name type="scientific">Advenella kashmirensis W13003</name>
    <dbReference type="NCBI Taxonomy" id="1424334"/>
    <lineage>
        <taxon>Bacteria</taxon>
        <taxon>Pseudomonadati</taxon>
        <taxon>Pseudomonadota</taxon>
        <taxon>Betaproteobacteria</taxon>
        <taxon>Burkholderiales</taxon>
        <taxon>Alcaligenaceae</taxon>
    </lineage>
</organism>
<dbReference type="HOGENOM" id="CLU_000604_1_22_4"/>
<comment type="caution">
    <text evidence="10">The sequence shown here is derived from an EMBL/GenBank/DDBJ whole genome shotgun (WGS) entry which is preliminary data.</text>
</comment>
<dbReference type="STRING" id="1424334.W822_00845"/>
<evidence type="ECO:0000313" key="11">
    <source>
        <dbReference type="Proteomes" id="UP000018733"/>
    </source>
</evidence>
<dbReference type="GO" id="GO:0016887">
    <property type="term" value="F:ATP hydrolysis activity"/>
    <property type="evidence" value="ECO:0007669"/>
    <property type="project" value="InterPro"/>
</dbReference>
<dbReference type="Pfam" id="PF00005">
    <property type="entry name" value="ABC_tran"/>
    <property type="match status" value="1"/>
</dbReference>
<keyword evidence="6" id="KW-0067">ATP-binding</keyword>
<dbReference type="Gene3D" id="3.40.50.300">
    <property type="entry name" value="P-loop containing nucleotide triphosphate hydrolases"/>
    <property type="match status" value="1"/>
</dbReference>
<reference evidence="10 11" key="1">
    <citation type="journal article" date="2014" name="Genome Announc.">
        <title>Draft Genome Sequence of Advenella kashmirensis Strain W13003, a Polycyclic Aromatic Hydrocarbon-Degrading Bacterium.</title>
        <authorList>
            <person name="Wang X."/>
            <person name="Jin D."/>
            <person name="Zhou L."/>
            <person name="Wu L."/>
            <person name="An W."/>
            <person name="Zhao L."/>
        </authorList>
    </citation>
    <scope>NUCLEOTIDE SEQUENCE [LARGE SCALE GENOMIC DNA]</scope>
    <source>
        <strain evidence="10 11">W13003</strain>
    </source>
</reference>
<dbReference type="InterPro" id="IPR027417">
    <property type="entry name" value="P-loop_NTPase"/>
</dbReference>
<dbReference type="eggNOG" id="COG1126">
    <property type="taxonomic scope" value="Bacteria"/>
</dbReference>
<comment type="subcellular location">
    <subcellularLocation>
        <location evidence="1">Cell membrane</location>
        <topology evidence="1">Peripheral membrane protein</topology>
    </subcellularLocation>
</comment>
<evidence type="ECO:0000256" key="2">
    <source>
        <dbReference type="ARBA" id="ARBA00005417"/>
    </source>
</evidence>
<dbReference type="PANTHER" id="PTHR43166">
    <property type="entry name" value="AMINO ACID IMPORT ATP-BINDING PROTEIN"/>
    <property type="match status" value="1"/>
</dbReference>
<keyword evidence="4" id="KW-1003">Cell membrane</keyword>
<dbReference type="SMART" id="SM00382">
    <property type="entry name" value="AAA"/>
    <property type="match status" value="1"/>
</dbReference>
<keyword evidence="5" id="KW-0547">Nucleotide-binding</keyword>
<dbReference type="PIRSF" id="PIRSF039085">
    <property type="entry name" value="ABC_ATPase_HisP"/>
    <property type="match status" value="1"/>
</dbReference>
<dbReference type="SUPFAM" id="SSF52540">
    <property type="entry name" value="P-loop containing nucleoside triphosphate hydrolases"/>
    <property type="match status" value="1"/>
</dbReference>
<gene>
    <name evidence="10" type="ORF">W822_00845</name>
</gene>
<dbReference type="Proteomes" id="UP000018733">
    <property type="component" value="Unassembled WGS sequence"/>
</dbReference>
<dbReference type="PANTHER" id="PTHR43166:SF9">
    <property type="entry name" value="GLUTAMATE_ASPARTATE IMPORT ATP-BINDING PROTEIN GLTL"/>
    <property type="match status" value="1"/>
</dbReference>